<dbReference type="EMBL" id="VJMH01007536">
    <property type="protein sequence ID" value="KAF0682431.1"/>
    <property type="molecule type" value="Genomic_DNA"/>
</dbReference>
<dbReference type="EMBL" id="CAADRA010007562">
    <property type="protein sequence ID" value="VFU02067.1"/>
    <property type="molecule type" value="Genomic_DNA"/>
</dbReference>
<reference evidence="3 4" key="1">
    <citation type="submission" date="2019-03" db="EMBL/GenBank/DDBJ databases">
        <authorList>
            <person name="Gaulin E."/>
            <person name="Dumas B."/>
        </authorList>
    </citation>
    <scope>NUCLEOTIDE SEQUENCE [LARGE SCALE GENOMIC DNA]</scope>
    <source>
        <strain evidence="3">CBS 568.67</strain>
    </source>
</reference>
<protein>
    <submittedName>
        <fullName evidence="3">Aste57867_25444 protein</fullName>
    </submittedName>
</protein>
<dbReference type="Proteomes" id="UP000332933">
    <property type="component" value="Unassembled WGS sequence"/>
</dbReference>
<evidence type="ECO:0000313" key="3">
    <source>
        <dbReference type="EMBL" id="VFU02067.1"/>
    </source>
</evidence>
<organism evidence="3 4">
    <name type="scientific">Aphanomyces stellatus</name>
    <dbReference type="NCBI Taxonomy" id="120398"/>
    <lineage>
        <taxon>Eukaryota</taxon>
        <taxon>Sar</taxon>
        <taxon>Stramenopiles</taxon>
        <taxon>Oomycota</taxon>
        <taxon>Saprolegniomycetes</taxon>
        <taxon>Saprolegniales</taxon>
        <taxon>Verrucalvaceae</taxon>
        <taxon>Aphanomyces</taxon>
    </lineage>
</organism>
<evidence type="ECO:0000313" key="2">
    <source>
        <dbReference type="EMBL" id="KAF0682431.1"/>
    </source>
</evidence>
<reference evidence="2" key="2">
    <citation type="submission" date="2019-06" db="EMBL/GenBank/DDBJ databases">
        <title>Genomics analysis of Aphanomyces spp. identifies a new class of oomycete effector associated with host adaptation.</title>
        <authorList>
            <person name="Gaulin E."/>
        </authorList>
    </citation>
    <scope>NUCLEOTIDE SEQUENCE</scope>
    <source>
        <strain evidence="2">CBS 578.67</strain>
    </source>
</reference>
<keyword evidence="1" id="KW-0812">Transmembrane</keyword>
<feature type="transmembrane region" description="Helical" evidence="1">
    <location>
        <begin position="330"/>
        <end position="353"/>
    </location>
</feature>
<accession>A0A485LTA6</accession>
<gene>
    <name evidence="3" type="primary">Aste57867_25444</name>
    <name evidence="2" type="ORF">As57867_025365</name>
    <name evidence="3" type="ORF">ASTE57867_25444</name>
</gene>
<dbReference type="AlphaFoldDB" id="A0A485LTA6"/>
<name>A0A485LTA6_9STRA</name>
<evidence type="ECO:0000313" key="4">
    <source>
        <dbReference type="Proteomes" id="UP000332933"/>
    </source>
</evidence>
<keyword evidence="1" id="KW-1133">Transmembrane helix</keyword>
<evidence type="ECO:0000256" key="1">
    <source>
        <dbReference type="SAM" id="Phobius"/>
    </source>
</evidence>
<keyword evidence="4" id="KW-1185">Reference proteome</keyword>
<sequence length="422" mass="45674">MGQSFLGHFSNATLVSHLSLIRSSANFAFANVTLEDMMIQNTTLPASFDEGLALLQAFVGPFGSVDVVHIPCPLSLLKLYNGFMDSVTNVLLANDSDQAPVSESSQTEDPIPTNWLQQYAVMRGGNILCPATSAQQPSSNGMLILFSSGLSCDKVFAEQINLMLAQSVLALVAWGGFQPCPASTNSTCRILSIACNEATINPSSCIAGFEVAQILASTYMSSTSLDSLYQQARDIALLNIKVVQYAQRNASTAIELLQIPVVDSGDLSFELVDWIMLTEWVIGVREAISIQGDVGTLNVLASGTSTTAYTPNPLEIPANVSYYCQLCIQYTTAVVFLNTFFAIVFAIACWGHIEGVNMFEINRVGGIVWVDRPLPVLRSTAFYCTRVRPDPSAICATAGRVIIQAAPCTHWHMFNQSHRNSL</sequence>
<keyword evidence="1" id="KW-0472">Membrane</keyword>
<proteinExistence type="predicted"/>